<evidence type="ECO:0000313" key="2">
    <source>
        <dbReference type="Proteomes" id="UP001066276"/>
    </source>
</evidence>
<dbReference type="AlphaFoldDB" id="A0AAV7MHE7"/>
<name>A0AAV7MHE7_PLEWA</name>
<accession>A0AAV7MHE7</accession>
<feature type="non-terminal residue" evidence="1">
    <location>
        <position position="1"/>
    </location>
</feature>
<comment type="caution">
    <text evidence="1">The sequence shown here is derived from an EMBL/GenBank/DDBJ whole genome shotgun (WGS) entry which is preliminary data.</text>
</comment>
<evidence type="ECO:0000313" key="1">
    <source>
        <dbReference type="EMBL" id="KAJ1102175.1"/>
    </source>
</evidence>
<organism evidence="1 2">
    <name type="scientific">Pleurodeles waltl</name>
    <name type="common">Iberian ribbed newt</name>
    <dbReference type="NCBI Taxonomy" id="8319"/>
    <lineage>
        <taxon>Eukaryota</taxon>
        <taxon>Metazoa</taxon>
        <taxon>Chordata</taxon>
        <taxon>Craniata</taxon>
        <taxon>Vertebrata</taxon>
        <taxon>Euteleostomi</taxon>
        <taxon>Amphibia</taxon>
        <taxon>Batrachia</taxon>
        <taxon>Caudata</taxon>
        <taxon>Salamandroidea</taxon>
        <taxon>Salamandridae</taxon>
        <taxon>Pleurodelinae</taxon>
        <taxon>Pleurodeles</taxon>
    </lineage>
</organism>
<dbReference type="EMBL" id="JANPWB010000014">
    <property type="protein sequence ID" value="KAJ1102175.1"/>
    <property type="molecule type" value="Genomic_DNA"/>
</dbReference>
<sequence>TGYLCGTGPGYTPGSCTCSEAQAASEAHGQGIPYEHPFAVRDNGCLCDAQDQGLTQKHPSAVGIGCLREAQGIPQEHPCAVGTGCLRDTEPGYTQGHQSAVGHRPSLRHSASVYPGIMYLQWGTGCLSEAQ</sequence>
<proteinExistence type="predicted"/>
<keyword evidence="2" id="KW-1185">Reference proteome</keyword>
<reference evidence="1" key="1">
    <citation type="journal article" date="2022" name="bioRxiv">
        <title>Sequencing and chromosome-scale assembly of the giantPleurodeles waltlgenome.</title>
        <authorList>
            <person name="Brown T."/>
            <person name="Elewa A."/>
            <person name="Iarovenko S."/>
            <person name="Subramanian E."/>
            <person name="Araus A.J."/>
            <person name="Petzold A."/>
            <person name="Susuki M."/>
            <person name="Suzuki K.-i.T."/>
            <person name="Hayashi T."/>
            <person name="Toyoda A."/>
            <person name="Oliveira C."/>
            <person name="Osipova E."/>
            <person name="Leigh N.D."/>
            <person name="Simon A."/>
            <person name="Yun M.H."/>
        </authorList>
    </citation>
    <scope>NUCLEOTIDE SEQUENCE</scope>
    <source>
        <strain evidence="1">20211129_DDA</strain>
        <tissue evidence="1">Liver</tissue>
    </source>
</reference>
<feature type="non-terminal residue" evidence="1">
    <location>
        <position position="131"/>
    </location>
</feature>
<gene>
    <name evidence="1" type="ORF">NDU88_007229</name>
</gene>
<protein>
    <submittedName>
        <fullName evidence="1">Uncharacterized protein</fullName>
    </submittedName>
</protein>
<dbReference type="Proteomes" id="UP001066276">
    <property type="component" value="Chromosome 10"/>
</dbReference>